<dbReference type="InterPro" id="IPR029044">
    <property type="entry name" value="Nucleotide-diphossugar_trans"/>
</dbReference>
<dbReference type="Gene3D" id="3.90.550.10">
    <property type="entry name" value="Spore Coat Polysaccharide Biosynthesis Protein SpsA, Chain A"/>
    <property type="match status" value="1"/>
</dbReference>
<dbReference type="InterPro" id="IPR036388">
    <property type="entry name" value="WH-like_DNA-bd_sf"/>
</dbReference>
<dbReference type="Pfam" id="PF12804">
    <property type="entry name" value="NTP_transf_3"/>
    <property type="match status" value="1"/>
</dbReference>
<feature type="domain" description="MobA-like NTP transferase" evidence="1">
    <location>
        <begin position="21"/>
        <end position="161"/>
    </location>
</feature>
<dbReference type="GO" id="GO:0016779">
    <property type="term" value="F:nucleotidyltransferase activity"/>
    <property type="evidence" value="ECO:0007669"/>
    <property type="project" value="UniProtKB-ARBA"/>
</dbReference>
<name>A0A644XZI6_9ZZZZ</name>
<dbReference type="PANTHER" id="PTHR43777">
    <property type="entry name" value="MOLYBDENUM COFACTOR CYTIDYLYLTRANSFERASE"/>
    <property type="match status" value="1"/>
</dbReference>
<evidence type="ECO:0000313" key="2">
    <source>
        <dbReference type="EMBL" id="MPM21188.1"/>
    </source>
</evidence>
<dbReference type="PANTHER" id="PTHR43777:SF1">
    <property type="entry name" value="MOLYBDENUM COFACTOR CYTIDYLYLTRANSFERASE"/>
    <property type="match status" value="1"/>
</dbReference>
<dbReference type="InterPro" id="IPR025877">
    <property type="entry name" value="MobA-like_NTP_Trfase"/>
</dbReference>
<dbReference type="SUPFAM" id="SSF46785">
    <property type="entry name" value="Winged helix' DNA-binding domain"/>
    <property type="match status" value="1"/>
</dbReference>
<dbReference type="EMBL" id="VSSQ01003539">
    <property type="protein sequence ID" value="MPM21188.1"/>
    <property type="molecule type" value="Genomic_DNA"/>
</dbReference>
<evidence type="ECO:0000259" key="1">
    <source>
        <dbReference type="Pfam" id="PF12804"/>
    </source>
</evidence>
<accession>A0A644XZI6</accession>
<dbReference type="AlphaFoldDB" id="A0A644XZI6"/>
<organism evidence="2">
    <name type="scientific">bioreactor metagenome</name>
    <dbReference type="NCBI Taxonomy" id="1076179"/>
    <lineage>
        <taxon>unclassified sequences</taxon>
        <taxon>metagenomes</taxon>
        <taxon>ecological metagenomes</taxon>
    </lineage>
</organism>
<dbReference type="InterPro" id="IPR036390">
    <property type="entry name" value="WH_DNA-bd_sf"/>
</dbReference>
<sequence length="307" mass="34983">MRKEIKKTTGGVIVAAKRISEKPLLKIGSITVIKRVVLTFQQVGISPIVVVTGHESEKIEHDLADYGVIFLKNENYEGSEMLDSVKIGLSFLQDKCEQVIFSPGNIPMFTPKTIQKMIELEEKLVSPSYNGKSGHTLLIACDLIPKILKYNGDMGLRGAINNIGVERYWMNVEDEGIFRNTDDIEKLDELLKEHNQNILHPFVRISIENETLFFNSRTKLLLLLIQEKHSVRSACNHIALSYGKAWNMINKLEEELGYSVVQRQHGGKNGGKTLLTKEGIEFLEKYQKFEDNVRKYAQSEFSKCFKF</sequence>
<gene>
    <name evidence="2" type="ORF">SDC9_67631</name>
</gene>
<reference evidence="2" key="1">
    <citation type="submission" date="2019-08" db="EMBL/GenBank/DDBJ databases">
        <authorList>
            <person name="Kucharzyk K."/>
            <person name="Murdoch R.W."/>
            <person name="Higgins S."/>
            <person name="Loffler F."/>
        </authorList>
    </citation>
    <scope>NUCLEOTIDE SEQUENCE</scope>
</reference>
<dbReference type="SUPFAM" id="SSF53448">
    <property type="entry name" value="Nucleotide-diphospho-sugar transferases"/>
    <property type="match status" value="1"/>
</dbReference>
<proteinExistence type="predicted"/>
<dbReference type="Gene3D" id="1.10.10.10">
    <property type="entry name" value="Winged helix-like DNA-binding domain superfamily/Winged helix DNA-binding domain"/>
    <property type="match status" value="1"/>
</dbReference>
<protein>
    <recommendedName>
        <fullName evidence="1">MobA-like NTP transferase domain-containing protein</fullName>
    </recommendedName>
</protein>
<comment type="caution">
    <text evidence="2">The sequence shown here is derived from an EMBL/GenBank/DDBJ whole genome shotgun (WGS) entry which is preliminary data.</text>
</comment>